<evidence type="ECO:0000256" key="11">
    <source>
        <dbReference type="SAM" id="SignalP"/>
    </source>
</evidence>
<dbReference type="InterPro" id="IPR018299">
    <property type="entry name" value="Alkaline_phosphatase_AS"/>
</dbReference>
<feature type="signal peptide" evidence="11">
    <location>
        <begin position="1"/>
        <end position="22"/>
    </location>
</feature>
<name>A0A1I4ZCQ5_9GAMM</name>
<keyword evidence="11" id="KW-0732">Signal</keyword>
<feature type="binding site" evidence="8">
    <location>
        <position position="174"/>
    </location>
    <ligand>
        <name>Mg(2+)</name>
        <dbReference type="ChEBI" id="CHEBI:18420"/>
    </ligand>
</feature>
<dbReference type="InterPro" id="IPR017850">
    <property type="entry name" value="Alkaline_phosphatase_core_sf"/>
</dbReference>
<feature type="binding site" evidence="8">
    <location>
        <position position="172"/>
    </location>
    <ligand>
        <name>Mg(2+)</name>
        <dbReference type="ChEBI" id="CHEBI:18420"/>
    </ligand>
</feature>
<evidence type="ECO:0000256" key="5">
    <source>
        <dbReference type="ARBA" id="ARBA00022833"/>
    </source>
</evidence>
<dbReference type="Pfam" id="PF00245">
    <property type="entry name" value="Alk_phosphatase"/>
    <property type="match status" value="1"/>
</dbReference>
<feature type="binding site" evidence="8">
    <location>
        <position position="350"/>
    </location>
    <ligand>
        <name>Zn(2+)</name>
        <dbReference type="ChEBI" id="CHEBI:29105"/>
        <label>2</label>
    </ligand>
</feature>
<dbReference type="EMBL" id="FOVC01000008">
    <property type="protein sequence ID" value="SFN48045.1"/>
    <property type="molecule type" value="Genomic_DNA"/>
</dbReference>
<feature type="binding site" evidence="8">
    <location>
        <position position="70"/>
    </location>
    <ligand>
        <name>Mg(2+)</name>
        <dbReference type="ChEBI" id="CHEBI:18420"/>
    </ligand>
</feature>
<reference evidence="13" key="1">
    <citation type="submission" date="2016-10" db="EMBL/GenBank/DDBJ databases">
        <authorList>
            <person name="Varghese N."/>
            <person name="Submissions S."/>
        </authorList>
    </citation>
    <scope>NUCLEOTIDE SEQUENCE [LARGE SCALE GENOMIC DNA]</scope>
    <source>
        <strain evidence="13">N6PO6</strain>
    </source>
</reference>
<comment type="similarity">
    <text evidence="1 10">Belongs to the alkaline phosphatase family.</text>
</comment>
<feature type="disulfide bond" evidence="9">
    <location>
        <begin position="187"/>
        <end position="197"/>
    </location>
</feature>
<dbReference type="GO" id="GO:0046872">
    <property type="term" value="F:metal ion binding"/>
    <property type="evidence" value="ECO:0007669"/>
    <property type="project" value="UniProtKB-KW"/>
</dbReference>
<sequence length="468" mass="49323">MHCKCFILATLLTASIVNGAGAESLVYHRSAEGDLSKPGGARRIQGDQTQALRDSLHSGSAKNVILLIGDGMGDSEITAARNYAEGAGGFFKGIDALPLTGQYTHYSLDQKSHKPNYVTDSAASATAWSIGVKSYNGAIGVDVNGKAYPTLLEKAKAAGKATGNVSTAELLDATPAAQIAHVMSRRCYGPDVTSAKCPINALENGGKGSIAEQLLNTRADVSFGGGAKIFNERAKGGEWQGMTLAEQAHARGYQLIKNLDEMNNLNSASADKPVLGLFADGNMPVRWKGPTATLYGNLNRKPVTCEVNSDRPASVPTLAQMTEKAITLLSKNPQGFFLQVEGASIDKQDHAANPCGQIGETVDLDEAVQKALEFARRDGNTLVVVTADHAHASQIIPNDAKAPGLTQSLNTKDGAVMTISYGNSEGDSMEHTGTQLRIAAYGPQAANVVGLTDQTDLFYTLQRAMSLK</sequence>
<accession>A0A1I4ZCQ5</accession>
<dbReference type="SMART" id="SM00098">
    <property type="entry name" value="alkPPc"/>
    <property type="match status" value="1"/>
</dbReference>
<comment type="cofactor">
    <cofactor evidence="8">
        <name>Mg(2+)</name>
        <dbReference type="ChEBI" id="CHEBI:18420"/>
    </cofactor>
    <text evidence="8">Binds 1 Mg(2+) ion.</text>
</comment>
<evidence type="ECO:0000256" key="2">
    <source>
        <dbReference type="ARBA" id="ARBA00022553"/>
    </source>
</evidence>
<feature type="active site" description="Phosphoserine intermediate" evidence="7">
    <location>
        <position position="121"/>
    </location>
</feature>
<evidence type="ECO:0000256" key="7">
    <source>
        <dbReference type="PIRSR" id="PIRSR601952-1"/>
    </source>
</evidence>
<dbReference type="OrthoDB" id="9794455at2"/>
<evidence type="ECO:0000256" key="1">
    <source>
        <dbReference type="ARBA" id="ARBA00005984"/>
    </source>
</evidence>
<keyword evidence="4" id="KW-0378">Hydrolase</keyword>
<feature type="binding site" evidence="8">
    <location>
        <position position="389"/>
    </location>
    <ligand>
        <name>Zn(2+)</name>
        <dbReference type="ChEBI" id="CHEBI:29105"/>
        <label>2</label>
    </ligand>
</feature>
<evidence type="ECO:0000256" key="9">
    <source>
        <dbReference type="PIRSR" id="PIRSR601952-3"/>
    </source>
</evidence>
<feature type="binding site" evidence="8">
    <location>
        <position position="346"/>
    </location>
    <ligand>
        <name>Zn(2+)</name>
        <dbReference type="ChEBI" id="CHEBI:29105"/>
        <label>2</label>
    </ligand>
</feature>
<dbReference type="CDD" id="cd16012">
    <property type="entry name" value="ALP"/>
    <property type="match status" value="1"/>
</dbReference>
<feature type="binding site" evidence="8">
    <location>
        <position position="70"/>
    </location>
    <ligand>
        <name>Zn(2+)</name>
        <dbReference type="ChEBI" id="CHEBI:29105"/>
        <label>2</label>
    </ligand>
</feature>
<dbReference type="GO" id="GO:0004035">
    <property type="term" value="F:alkaline phosphatase activity"/>
    <property type="evidence" value="ECO:0007669"/>
    <property type="project" value="TreeGrafter"/>
</dbReference>
<comment type="cofactor">
    <cofactor evidence="8">
        <name>Zn(2+)</name>
        <dbReference type="ChEBI" id="CHEBI:29105"/>
    </cofactor>
    <text evidence="8">Binds 2 Zn(2+) ions.</text>
</comment>
<organism evidence="12 13">
    <name type="scientific">Izhakiella capsodis</name>
    <dbReference type="NCBI Taxonomy" id="1367852"/>
    <lineage>
        <taxon>Bacteria</taxon>
        <taxon>Pseudomonadati</taxon>
        <taxon>Pseudomonadota</taxon>
        <taxon>Gammaproteobacteria</taxon>
        <taxon>Enterobacterales</taxon>
        <taxon>Erwiniaceae</taxon>
        <taxon>Izhakiella</taxon>
    </lineage>
</organism>
<evidence type="ECO:0000256" key="6">
    <source>
        <dbReference type="ARBA" id="ARBA00022842"/>
    </source>
</evidence>
<dbReference type="NCBIfam" id="NF007810">
    <property type="entry name" value="PRK10518.1"/>
    <property type="match status" value="1"/>
</dbReference>
<gene>
    <name evidence="12" type="ORF">SAMN05216516_108108</name>
</gene>
<dbReference type="STRING" id="1367852.SAMN05216516_108108"/>
<dbReference type="PANTHER" id="PTHR11596:SF5">
    <property type="entry name" value="ALKALINE PHOSPHATASE"/>
    <property type="match status" value="1"/>
</dbReference>
<feature type="binding site" evidence="8">
    <location>
        <position position="341"/>
    </location>
    <ligand>
        <name>Mg(2+)</name>
        <dbReference type="ChEBI" id="CHEBI:18420"/>
    </ligand>
</feature>
<evidence type="ECO:0000313" key="12">
    <source>
        <dbReference type="EMBL" id="SFN48045.1"/>
    </source>
</evidence>
<keyword evidence="13" id="KW-1185">Reference proteome</keyword>
<evidence type="ECO:0000256" key="10">
    <source>
        <dbReference type="RuleBase" id="RU003946"/>
    </source>
</evidence>
<feature type="chain" id="PRO_5017324924" evidence="11">
    <location>
        <begin position="23"/>
        <end position="468"/>
    </location>
</feature>
<evidence type="ECO:0000256" key="4">
    <source>
        <dbReference type="ARBA" id="ARBA00022801"/>
    </source>
</evidence>
<evidence type="ECO:0000256" key="8">
    <source>
        <dbReference type="PIRSR" id="PIRSR601952-2"/>
    </source>
</evidence>
<feature type="binding site" evidence="8">
    <location>
        <position position="388"/>
    </location>
    <ligand>
        <name>Zn(2+)</name>
        <dbReference type="ChEBI" id="CHEBI:29105"/>
        <label>2</label>
    </ligand>
</feature>
<dbReference type="AlphaFoldDB" id="A0A1I4ZCQ5"/>
<keyword evidence="9" id="KW-1015">Disulfide bond</keyword>
<keyword evidence="5 8" id="KW-0862">Zinc</keyword>
<dbReference type="Gene3D" id="3.40.720.10">
    <property type="entry name" value="Alkaline Phosphatase, subunit A"/>
    <property type="match status" value="1"/>
</dbReference>
<keyword evidence="6 8" id="KW-0460">Magnesium</keyword>
<dbReference type="RefSeq" id="WP_092878534.1">
    <property type="nucleotide sequence ID" value="NZ_FOVC01000008.1"/>
</dbReference>
<feature type="disulfide bond" evidence="9">
    <location>
        <begin position="305"/>
        <end position="355"/>
    </location>
</feature>
<dbReference type="PRINTS" id="PR00113">
    <property type="entry name" value="ALKPHPHTASE"/>
</dbReference>
<dbReference type="PROSITE" id="PS00123">
    <property type="entry name" value="ALKALINE_PHOSPHATASE"/>
    <property type="match status" value="1"/>
</dbReference>
<evidence type="ECO:0000256" key="3">
    <source>
        <dbReference type="ARBA" id="ARBA00022723"/>
    </source>
</evidence>
<dbReference type="PANTHER" id="PTHR11596">
    <property type="entry name" value="ALKALINE PHOSPHATASE"/>
    <property type="match status" value="1"/>
</dbReference>
<protein>
    <submittedName>
        <fullName evidence="12">Alkaline phosphatase</fullName>
    </submittedName>
</protein>
<evidence type="ECO:0000313" key="13">
    <source>
        <dbReference type="Proteomes" id="UP000242222"/>
    </source>
</evidence>
<feature type="binding site" evidence="8">
    <location>
        <position position="431"/>
    </location>
    <ligand>
        <name>Zn(2+)</name>
        <dbReference type="ChEBI" id="CHEBI:29105"/>
        <label>2</label>
    </ligand>
</feature>
<keyword evidence="3 8" id="KW-0479">Metal-binding</keyword>
<dbReference type="Proteomes" id="UP000242222">
    <property type="component" value="Unassembled WGS sequence"/>
</dbReference>
<dbReference type="SUPFAM" id="SSF53649">
    <property type="entry name" value="Alkaline phosphatase-like"/>
    <property type="match status" value="1"/>
</dbReference>
<dbReference type="InterPro" id="IPR001952">
    <property type="entry name" value="Alkaline_phosphatase"/>
</dbReference>
<keyword evidence="2" id="KW-0597">Phosphoprotein</keyword>
<proteinExistence type="inferred from homology"/>